<gene>
    <name evidence="1" type="ORF">GGR03_004658</name>
</gene>
<evidence type="ECO:0008006" key="3">
    <source>
        <dbReference type="Google" id="ProtNLM"/>
    </source>
</evidence>
<keyword evidence="2" id="KW-1185">Reference proteome</keyword>
<dbReference type="EMBL" id="JACIEM010000007">
    <property type="protein sequence ID" value="MBB4005556.1"/>
    <property type="molecule type" value="Genomic_DNA"/>
</dbReference>
<evidence type="ECO:0000313" key="2">
    <source>
        <dbReference type="Proteomes" id="UP000588647"/>
    </source>
</evidence>
<dbReference type="Pfam" id="PF06475">
    <property type="entry name" value="Glycolipid_bind"/>
    <property type="match status" value="1"/>
</dbReference>
<sequence>MLTTTIFWKRTDVHGLERLHISPSRDAAKGVIINVENDGAEVRHRWQFAADWQVLALNVQRYDPKGEHKVRIERRGQGWTVNGKERPELDGAEFVDLSLTPFCNSFPISCMLNDELDAAIFDVVYINGDTLKVSRSRQAYDRLDADHFRYRDLGLSSGFQAQLRVDQDGLVAEYEGLFKRVDVTP</sequence>
<comment type="caution">
    <text evidence="1">The sequence shown here is derived from an EMBL/GenBank/DDBJ whole genome shotgun (WGS) entry which is preliminary data.</text>
</comment>
<protein>
    <recommendedName>
        <fullName evidence="3">Glycolipid-binding domain-containing protein</fullName>
    </recommendedName>
</protein>
<dbReference type="AlphaFoldDB" id="A0A7W6HHZ1"/>
<accession>A0A7W6HHZ1</accession>
<reference evidence="1 2" key="1">
    <citation type="submission" date="2020-08" db="EMBL/GenBank/DDBJ databases">
        <title>Genomic Encyclopedia of Type Strains, Phase IV (KMG-IV): sequencing the most valuable type-strain genomes for metagenomic binning, comparative biology and taxonomic classification.</title>
        <authorList>
            <person name="Goeker M."/>
        </authorList>
    </citation>
    <scope>NUCLEOTIDE SEQUENCE [LARGE SCALE GENOMIC DNA]</scope>
    <source>
        <strain evidence="1 2">DSM 103570</strain>
    </source>
</reference>
<name>A0A7W6HHZ1_9HYPH</name>
<dbReference type="SUPFAM" id="SSF159275">
    <property type="entry name" value="PA1994-like"/>
    <property type="match status" value="1"/>
</dbReference>
<proteinExistence type="predicted"/>
<organism evidence="1 2">
    <name type="scientific">Aurantimonas endophytica</name>
    <dbReference type="NCBI Taxonomy" id="1522175"/>
    <lineage>
        <taxon>Bacteria</taxon>
        <taxon>Pseudomonadati</taxon>
        <taxon>Pseudomonadota</taxon>
        <taxon>Alphaproteobacteria</taxon>
        <taxon>Hyphomicrobiales</taxon>
        <taxon>Aurantimonadaceae</taxon>
        <taxon>Aurantimonas</taxon>
    </lineage>
</organism>
<dbReference type="RefSeq" id="WP_183211167.1">
    <property type="nucleotide sequence ID" value="NZ_JAAAMM010000007.1"/>
</dbReference>
<dbReference type="Proteomes" id="UP000588647">
    <property type="component" value="Unassembled WGS sequence"/>
</dbReference>
<evidence type="ECO:0000313" key="1">
    <source>
        <dbReference type="EMBL" id="MBB4005556.1"/>
    </source>
</evidence>
<dbReference type="InterPro" id="IPR009467">
    <property type="entry name" value="Glycolipid-bd_prot_put"/>
</dbReference>